<dbReference type="OrthoDB" id="5985073at2759"/>
<sequence>MIAKLDLRVVVDLAAKLPNLEFPRNKVGTGEWTSYHMDNNVREIIRDCEGPRRDCRNDFARAALQTKIETAALPSPMRNVVLDFSYHLGDTVDIDQREPVPNMVQPSPYDHFSSSLRLLAYQLRLFHMTSPTGSWYFQGPQGEGRTTPSSTITTSAYPPFVRNEEFCEYDVEDHGLRWCNFTTTQFRVVSIDENIVPFMTAFAKAATNMQNLKEAALWCPLAFQAVDIDRAYEDAELNPDSMPDIAMRLDIELAWGLAYAAPGQRALHVSPGIQKASYRPFWWHFGLWRSSGKLHGLLKCIGGKGEVVEYWEHDEYGRGLVSREAFEQSEMFGGKDGRSGVVKDIH</sequence>
<reference evidence="1" key="1">
    <citation type="journal article" date="2020" name="Stud. Mycol.">
        <title>101 Dothideomycetes genomes: a test case for predicting lifestyles and emergence of pathogens.</title>
        <authorList>
            <person name="Haridas S."/>
            <person name="Albert R."/>
            <person name="Binder M."/>
            <person name="Bloem J."/>
            <person name="Labutti K."/>
            <person name="Salamov A."/>
            <person name="Andreopoulos B."/>
            <person name="Baker S."/>
            <person name="Barry K."/>
            <person name="Bills G."/>
            <person name="Bluhm B."/>
            <person name="Cannon C."/>
            <person name="Castanera R."/>
            <person name="Culley D."/>
            <person name="Daum C."/>
            <person name="Ezra D."/>
            <person name="Gonzalez J."/>
            <person name="Henrissat B."/>
            <person name="Kuo A."/>
            <person name="Liang C."/>
            <person name="Lipzen A."/>
            <person name="Lutzoni F."/>
            <person name="Magnuson J."/>
            <person name="Mondo S."/>
            <person name="Nolan M."/>
            <person name="Ohm R."/>
            <person name="Pangilinan J."/>
            <person name="Park H.-J."/>
            <person name="Ramirez L."/>
            <person name="Alfaro M."/>
            <person name="Sun H."/>
            <person name="Tritt A."/>
            <person name="Yoshinaga Y."/>
            <person name="Zwiers L.-H."/>
            <person name="Turgeon B."/>
            <person name="Goodwin S."/>
            <person name="Spatafora J."/>
            <person name="Crous P."/>
            <person name="Grigoriev I."/>
        </authorList>
    </citation>
    <scope>NUCLEOTIDE SEQUENCE</scope>
    <source>
        <strain evidence="1">CBS 675.92</strain>
    </source>
</reference>
<gene>
    <name evidence="1" type="ORF">CC80DRAFT_541153</name>
</gene>
<dbReference type="Proteomes" id="UP000800035">
    <property type="component" value="Unassembled WGS sequence"/>
</dbReference>
<keyword evidence="2" id="KW-1185">Reference proteome</keyword>
<evidence type="ECO:0000313" key="1">
    <source>
        <dbReference type="EMBL" id="KAF1948138.1"/>
    </source>
</evidence>
<dbReference type="AlphaFoldDB" id="A0A6A5T7H7"/>
<accession>A0A6A5T7H7</accession>
<dbReference type="EMBL" id="ML977078">
    <property type="protein sequence ID" value="KAF1948138.1"/>
    <property type="molecule type" value="Genomic_DNA"/>
</dbReference>
<organism evidence="1 2">
    <name type="scientific">Byssothecium circinans</name>
    <dbReference type="NCBI Taxonomy" id="147558"/>
    <lineage>
        <taxon>Eukaryota</taxon>
        <taxon>Fungi</taxon>
        <taxon>Dikarya</taxon>
        <taxon>Ascomycota</taxon>
        <taxon>Pezizomycotina</taxon>
        <taxon>Dothideomycetes</taxon>
        <taxon>Pleosporomycetidae</taxon>
        <taxon>Pleosporales</taxon>
        <taxon>Massarineae</taxon>
        <taxon>Massarinaceae</taxon>
        <taxon>Byssothecium</taxon>
    </lineage>
</organism>
<evidence type="ECO:0000313" key="2">
    <source>
        <dbReference type="Proteomes" id="UP000800035"/>
    </source>
</evidence>
<protein>
    <submittedName>
        <fullName evidence="1">Uncharacterized protein</fullName>
    </submittedName>
</protein>
<name>A0A6A5T7H7_9PLEO</name>
<proteinExistence type="predicted"/>